<organism evidence="5 6">
    <name type="scientific">Melghirimyces thermohalophilus</name>
    <dbReference type="NCBI Taxonomy" id="1236220"/>
    <lineage>
        <taxon>Bacteria</taxon>
        <taxon>Bacillati</taxon>
        <taxon>Bacillota</taxon>
        <taxon>Bacilli</taxon>
        <taxon>Bacillales</taxon>
        <taxon>Thermoactinomycetaceae</taxon>
        <taxon>Melghirimyces</taxon>
    </lineage>
</organism>
<dbReference type="Gene3D" id="6.10.250.3150">
    <property type="match status" value="1"/>
</dbReference>
<dbReference type="PANTHER" id="PTHR21666">
    <property type="entry name" value="PEPTIDASE-RELATED"/>
    <property type="match status" value="1"/>
</dbReference>
<reference evidence="5 6" key="1">
    <citation type="submission" date="2016-10" db="EMBL/GenBank/DDBJ databases">
        <authorList>
            <person name="de Groot N.N."/>
        </authorList>
    </citation>
    <scope>NUCLEOTIDE SEQUENCE [LARGE SCALE GENOMIC DNA]</scope>
    <source>
        <strain evidence="5 6">DSM 45514</strain>
    </source>
</reference>
<dbReference type="PANTHER" id="PTHR21666:SF270">
    <property type="entry name" value="MUREIN HYDROLASE ACTIVATOR ENVC"/>
    <property type="match status" value="1"/>
</dbReference>
<evidence type="ECO:0000313" key="6">
    <source>
        <dbReference type="Proteomes" id="UP000199387"/>
    </source>
</evidence>
<evidence type="ECO:0000259" key="3">
    <source>
        <dbReference type="Pfam" id="PF01551"/>
    </source>
</evidence>
<keyword evidence="2" id="KW-0175">Coiled coil</keyword>
<feature type="coiled-coil region" evidence="2">
    <location>
        <begin position="153"/>
        <end position="222"/>
    </location>
</feature>
<dbReference type="InterPro" id="IPR016047">
    <property type="entry name" value="M23ase_b-sheet_dom"/>
</dbReference>
<dbReference type="Pfam" id="PF01551">
    <property type="entry name" value="Peptidase_M23"/>
    <property type="match status" value="1"/>
</dbReference>
<dbReference type="STRING" id="1236220.SAMN04488112_10839"/>
<dbReference type="SUPFAM" id="SSF51261">
    <property type="entry name" value="Duplicated hybrid motif"/>
    <property type="match status" value="1"/>
</dbReference>
<dbReference type="Gene3D" id="2.70.70.10">
    <property type="entry name" value="Glucose Permease (Domain IIA)"/>
    <property type="match status" value="1"/>
</dbReference>
<dbReference type="InterPro" id="IPR057309">
    <property type="entry name" value="PcsB_CC"/>
</dbReference>
<feature type="domain" description="Peptidoglycan hydrolase PcsB coiled-coil" evidence="4">
    <location>
        <begin position="94"/>
        <end position="165"/>
    </location>
</feature>
<evidence type="ECO:0000259" key="4">
    <source>
        <dbReference type="Pfam" id="PF24568"/>
    </source>
</evidence>
<evidence type="ECO:0000256" key="1">
    <source>
        <dbReference type="ARBA" id="ARBA00022729"/>
    </source>
</evidence>
<dbReference type="GO" id="GO:0004222">
    <property type="term" value="F:metalloendopeptidase activity"/>
    <property type="evidence" value="ECO:0007669"/>
    <property type="project" value="TreeGrafter"/>
</dbReference>
<dbReference type="InterPro" id="IPR011055">
    <property type="entry name" value="Dup_hybrid_motif"/>
</dbReference>
<dbReference type="OrthoDB" id="9805070at2"/>
<protein>
    <submittedName>
        <fullName evidence="5">Murein DD-endopeptidase MepM and murein hydrolase activator NlpD, contain LysM domain</fullName>
    </submittedName>
</protein>
<evidence type="ECO:0000313" key="5">
    <source>
        <dbReference type="EMBL" id="SDC44512.1"/>
    </source>
</evidence>
<dbReference type="Proteomes" id="UP000199387">
    <property type="component" value="Unassembled WGS sequence"/>
</dbReference>
<keyword evidence="1" id="KW-0732">Signal</keyword>
<feature type="domain" description="M23ase beta-sheet core" evidence="3">
    <location>
        <begin position="254"/>
        <end position="345"/>
    </location>
</feature>
<keyword evidence="6" id="KW-1185">Reference proteome</keyword>
<name>A0A1G6LMJ0_9BACL</name>
<dbReference type="RefSeq" id="WP_143003496.1">
    <property type="nucleotide sequence ID" value="NZ_FMZA01000008.1"/>
</dbReference>
<proteinExistence type="predicted"/>
<dbReference type="Pfam" id="PF24568">
    <property type="entry name" value="CC_PcsB"/>
    <property type="match status" value="1"/>
</dbReference>
<dbReference type="AlphaFoldDB" id="A0A1G6LMJ0"/>
<sequence length="358" mass="40707">MKSQGEGGWKRSAISITASLALAFSIWPTNLVYADKEDEVKQDLKDNQKEQKATKAEIEKVKKTVDKYKKELKPLEEDLEKAKKKEEKAKEKLKDAKEELDKVDDQYKSSVRSMYIHGGSNQMQSLLTASSFEQFLARFEVLRLIIKQDFEVVKEYYEQKEKAEKARNEIRQARKKVEEKTKKARKKYEKMTALLEKHESTLSQLKEKEMDYRKTLSQLNLEHLKAGNFPYQGPLQKPVNGAVTSGYGPRGGEFHTGIDFDGNTSTPIYAAANGRVIRAQSCSCGYGYYIMIDHGGGVFSLYAHMWSWQSRVSVGDVVKKGQQIASVGNNGRSTGSHLHFEVHKGSPGNYTNPWPYLE</sequence>
<gene>
    <name evidence="5" type="ORF">SAMN04488112_10839</name>
</gene>
<dbReference type="InterPro" id="IPR050570">
    <property type="entry name" value="Cell_wall_metabolism_enzyme"/>
</dbReference>
<keyword evidence="5" id="KW-0378">Hydrolase</keyword>
<dbReference type="CDD" id="cd12797">
    <property type="entry name" value="M23_peptidase"/>
    <property type="match status" value="1"/>
</dbReference>
<evidence type="ECO:0000256" key="2">
    <source>
        <dbReference type="SAM" id="Coils"/>
    </source>
</evidence>
<dbReference type="EMBL" id="FMZA01000008">
    <property type="protein sequence ID" value="SDC44512.1"/>
    <property type="molecule type" value="Genomic_DNA"/>
</dbReference>
<feature type="coiled-coil region" evidence="2">
    <location>
        <begin position="41"/>
        <end position="113"/>
    </location>
</feature>
<accession>A0A1G6LMJ0</accession>